<dbReference type="PRINTS" id="PR00406">
    <property type="entry name" value="CYTB5RDTASE"/>
</dbReference>
<proteinExistence type="predicted"/>
<dbReference type="PANTHER" id="PTHR19370">
    <property type="entry name" value="NADH-CYTOCHROME B5 REDUCTASE"/>
    <property type="match status" value="1"/>
</dbReference>
<feature type="non-terminal residue" evidence="7">
    <location>
        <position position="1"/>
    </location>
</feature>
<feature type="non-terminal residue" evidence="7">
    <location>
        <position position="109"/>
    </location>
</feature>
<dbReference type="GO" id="GO:0016491">
    <property type="term" value="F:oxidoreductase activity"/>
    <property type="evidence" value="ECO:0007669"/>
    <property type="project" value="UniProtKB-KW"/>
</dbReference>
<sequence>QIYAQGLMSRFVRCWRPGDSVSWRGPFGGFLYKPNKFGEVLLLCSGTGMAPMLPIISHVTDDEEDETFVTLVVCARDFRNVYMKNFLKEQGRFWNVRIFYVLSRVSINL</sequence>
<evidence type="ECO:0000256" key="4">
    <source>
        <dbReference type="ARBA" id="ARBA00023002"/>
    </source>
</evidence>
<keyword evidence="3 5" id="KW-0274">FAD</keyword>
<feature type="domain" description="Oxidoreductase FAD/NAD(P)-binding" evidence="6">
    <location>
        <begin position="42"/>
        <end position="90"/>
    </location>
</feature>
<dbReference type="InterPro" id="IPR001433">
    <property type="entry name" value="OxRdtase_FAD/NAD-bd"/>
</dbReference>
<comment type="cofactor">
    <cofactor evidence="1 5">
        <name>FAD</name>
        <dbReference type="ChEBI" id="CHEBI:57692"/>
    </cofactor>
</comment>
<dbReference type="AlphaFoldDB" id="A0AAV6YKT7"/>
<evidence type="ECO:0000256" key="2">
    <source>
        <dbReference type="ARBA" id="ARBA00022630"/>
    </source>
</evidence>
<evidence type="ECO:0000313" key="8">
    <source>
        <dbReference type="Proteomes" id="UP000824782"/>
    </source>
</evidence>
<comment type="caution">
    <text evidence="7">The sequence shown here is derived from an EMBL/GenBank/DDBJ whole genome shotgun (WGS) entry which is preliminary data.</text>
</comment>
<dbReference type="Proteomes" id="UP000824782">
    <property type="component" value="Unassembled WGS sequence"/>
</dbReference>
<dbReference type="InterPro" id="IPR039261">
    <property type="entry name" value="FNR_nucleotide-bd"/>
</dbReference>
<dbReference type="Gene3D" id="3.40.50.80">
    <property type="entry name" value="Nucleotide-binding domain of ferredoxin-NADP reductase (FNR) module"/>
    <property type="match status" value="1"/>
</dbReference>
<dbReference type="SUPFAM" id="SSF52343">
    <property type="entry name" value="Ferredoxin reductase-like, C-terminal NADP-linked domain"/>
    <property type="match status" value="1"/>
</dbReference>
<organism evidence="7 8">
    <name type="scientific">Engystomops pustulosus</name>
    <name type="common">Tungara frog</name>
    <name type="synonym">Physalaemus pustulosus</name>
    <dbReference type="NCBI Taxonomy" id="76066"/>
    <lineage>
        <taxon>Eukaryota</taxon>
        <taxon>Metazoa</taxon>
        <taxon>Chordata</taxon>
        <taxon>Craniata</taxon>
        <taxon>Vertebrata</taxon>
        <taxon>Euteleostomi</taxon>
        <taxon>Amphibia</taxon>
        <taxon>Batrachia</taxon>
        <taxon>Anura</taxon>
        <taxon>Neobatrachia</taxon>
        <taxon>Hyloidea</taxon>
        <taxon>Leptodactylidae</taxon>
        <taxon>Leiuperinae</taxon>
        <taxon>Engystomops</taxon>
    </lineage>
</organism>
<gene>
    <name evidence="7" type="ORF">GDO81_023814</name>
</gene>
<accession>A0AAV6YKT7</accession>
<keyword evidence="8" id="KW-1185">Reference proteome</keyword>
<evidence type="ECO:0000256" key="3">
    <source>
        <dbReference type="ARBA" id="ARBA00022827"/>
    </source>
</evidence>
<evidence type="ECO:0000256" key="1">
    <source>
        <dbReference type="ARBA" id="ARBA00001974"/>
    </source>
</evidence>
<keyword evidence="4" id="KW-0560">Oxidoreductase</keyword>
<dbReference type="Pfam" id="PF00175">
    <property type="entry name" value="NAD_binding_1"/>
    <property type="match status" value="1"/>
</dbReference>
<dbReference type="PANTHER" id="PTHR19370:SF184">
    <property type="entry name" value="NADH-CYTOCHROME B5 REDUCTASE-LIKE"/>
    <property type="match status" value="1"/>
</dbReference>
<name>A0AAV6YKT7_ENGPU</name>
<reference evidence="7" key="1">
    <citation type="thesis" date="2020" institute="ProQuest LLC" country="789 East Eisenhower Parkway, Ann Arbor, MI, USA">
        <title>Comparative Genomics and Chromosome Evolution.</title>
        <authorList>
            <person name="Mudd A.B."/>
        </authorList>
    </citation>
    <scope>NUCLEOTIDE SEQUENCE</scope>
    <source>
        <strain evidence="7">237g6f4</strain>
        <tissue evidence="7">Blood</tissue>
    </source>
</reference>
<feature type="binding site" evidence="5">
    <location>
        <position position="9"/>
    </location>
    <ligand>
        <name>FAD</name>
        <dbReference type="ChEBI" id="CHEBI:57692"/>
    </ligand>
</feature>
<dbReference type="EMBL" id="WNYA01026655">
    <property type="protein sequence ID" value="KAG8537802.1"/>
    <property type="molecule type" value="Genomic_DNA"/>
</dbReference>
<dbReference type="InterPro" id="IPR001834">
    <property type="entry name" value="CBR-like"/>
</dbReference>
<evidence type="ECO:0000259" key="6">
    <source>
        <dbReference type="Pfam" id="PF00175"/>
    </source>
</evidence>
<evidence type="ECO:0000313" key="7">
    <source>
        <dbReference type="EMBL" id="KAG8537802.1"/>
    </source>
</evidence>
<protein>
    <recommendedName>
        <fullName evidence="6">Oxidoreductase FAD/NAD(P)-binding domain-containing protein</fullName>
    </recommendedName>
</protein>
<evidence type="ECO:0000256" key="5">
    <source>
        <dbReference type="PIRSR" id="PIRSR601834-1"/>
    </source>
</evidence>
<feature type="binding site" evidence="5">
    <location>
        <position position="8"/>
    </location>
    <ligand>
        <name>FAD</name>
        <dbReference type="ChEBI" id="CHEBI:57692"/>
    </ligand>
</feature>
<keyword evidence="2 5" id="KW-0285">Flavoprotein</keyword>